<evidence type="ECO:0000313" key="1">
    <source>
        <dbReference type="EMBL" id="KOO33315.1"/>
    </source>
</evidence>
<dbReference type="AlphaFoldDB" id="A0A0M0K3B9"/>
<dbReference type="Proteomes" id="UP000037460">
    <property type="component" value="Unassembled WGS sequence"/>
</dbReference>
<dbReference type="EMBL" id="JWZX01001549">
    <property type="protein sequence ID" value="KOO33315.1"/>
    <property type="molecule type" value="Genomic_DNA"/>
</dbReference>
<name>A0A0M0K3B9_9EUKA</name>
<protein>
    <submittedName>
        <fullName evidence="1">Uncharacterized protein</fullName>
    </submittedName>
</protein>
<reference evidence="2" key="1">
    <citation type="journal article" date="2015" name="PLoS Genet.">
        <title>Genome Sequence and Transcriptome Analyses of Chrysochromulina tobin: Metabolic Tools for Enhanced Algal Fitness in the Prominent Order Prymnesiales (Haptophyceae).</title>
        <authorList>
            <person name="Hovde B.T."/>
            <person name="Deodato C.R."/>
            <person name="Hunsperger H.M."/>
            <person name="Ryken S.A."/>
            <person name="Yost W."/>
            <person name="Jha R.K."/>
            <person name="Patterson J."/>
            <person name="Monnat R.J. Jr."/>
            <person name="Barlow S.B."/>
            <person name="Starkenburg S.R."/>
            <person name="Cattolico R.A."/>
        </authorList>
    </citation>
    <scope>NUCLEOTIDE SEQUENCE</scope>
    <source>
        <strain evidence="2">CCMP291</strain>
    </source>
</reference>
<evidence type="ECO:0000313" key="2">
    <source>
        <dbReference type="Proteomes" id="UP000037460"/>
    </source>
</evidence>
<accession>A0A0M0K3B9</accession>
<organism evidence="1 2">
    <name type="scientific">Chrysochromulina tobinii</name>
    <dbReference type="NCBI Taxonomy" id="1460289"/>
    <lineage>
        <taxon>Eukaryota</taxon>
        <taxon>Haptista</taxon>
        <taxon>Haptophyta</taxon>
        <taxon>Prymnesiophyceae</taxon>
        <taxon>Prymnesiales</taxon>
        <taxon>Chrysochromulinaceae</taxon>
        <taxon>Chrysochromulina</taxon>
    </lineage>
</organism>
<sequence>MSSQAVARRAKLAAADEAQSTLRQPAELNQLVDELQNRLKEGGKEGKVKSANEALKELVDLLVSHKYARAHGATLRDNASASAGRVPTWDSVLKCTLFCLSVSKKLLKALVEKLRLLLGKALEAGPGALRPTSELRVFLYVCQELTDRGGTEAHAAPRAPAKNDGKSAHPDCIGLLVQYAQLLSQLVGAWGSDMGVLESTGGGLEAGDDGPFALLTGFMNDVCEKELPYLRKMANQLWSATLHAILCHGANVLHEVAAFGLTPCVLERVLRELREADRVRTALVEALTAELPVADGSPSEAFAR</sequence>
<keyword evidence="2" id="KW-1185">Reference proteome</keyword>
<comment type="caution">
    <text evidence="1">The sequence shown here is derived from an EMBL/GenBank/DDBJ whole genome shotgun (WGS) entry which is preliminary data.</text>
</comment>
<proteinExistence type="predicted"/>
<gene>
    <name evidence="1" type="ORF">Ctob_005193</name>
</gene>